<dbReference type="KEGG" id="pbf:CFX0092_A1501"/>
<accession>A0A160T2C6</accession>
<sequence>MREIGICVNVKYYKERVVMSYGLLDPFIAGHLSASPLTWRALSPRVMPCGLAKGAGTAA</sequence>
<protein>
    <submittedName>
        <fullName evidence="1">Uncharacterized protein</fullName>
    </submittedName>
</protein>
<proteinExistence type="predicted"/>
<dbReference type="Proteomes" id="UP000215027">
    <property type="component" value="Chromosome I"/>
</dbReference>
<keyword evidence="2" id="KW-1185">Reference proteome</keyword>
<evidence type="ECO:0000313" key="1">
    <source>
        <dbReference type="EMBL" id="CUS03379.2"/>
    </source>
</evidence>
<gene>
    <name evidence="1" type="ORF">CFX0092_A1501</name>
</gene>
<reference evidence="1" key="1">
    <citation type="submission" date="2016-01" db="EMBL/GenBank/DDBJ databases">
        <authorList>
            <person name="Mcilroy J.S."/>
            <person name="Karst M S."/>
            <person name="Albertsen M."/>
        </authorList>
    </citation>
    <scope>NUCLEOTIDE SEQUENCE</scope>
    <source>
        <strain evidence="1">Cfx-K</strain>
    </source>
</reference>
<dbReference type="EMBL" id="LN890655">
    <property type="protein sequence ID" value="CUS03379.2"/>
    <property type="molecule type" value="Genomic_DNA"/>
</dbReference>
<dbReference type="AlphaFoldDB" id="A0A160T2C6"/>
<evidence type="ECO:0000313" key="2">
    <source>
        <dbReference type="Proteomes" id="UP000215027"/>
    </source>
</evidence>
<name>A0A160T2C6_9CHLR</name>
<organism evidence="1 2">
    <name type="scientific">Candidatus Promineifilum breve</name>
    <dbReference type="NCBI Taxonomy" id="1806508"/>
    <lineage>
        <taxon>Bacteria</taxon>
        <taxon>Bacillati</taxon>
        <taxon>Chloroflexota</taxon>
        <taxon>Ardenticatenia</taxon>
        <taxon>Candidatus Promineifilales</taxon>
        <taxon>Candidatus Promineifilaceae</taxon>
        <taxon>Candidatus Promineifilum</taxon>
    </lineage>
</organism>